<proteinExistence type="predicted"/>
<sequence length="70" mass="7409">MCFSFKPSHLASSASKSGGAGWVLANQSLKALILCQLQQMVRNLLAEGMGVEQVTRLTGLSVAQVEELSS</sequence>
<name>A0ABV0JT35_9CYAN</name>
<dbReference type="Proteomes" id="UP001442494">
    <property type="component" value="Unassembled WGS sequence"/>
</dbReference>
<accession>A0ABV0JT35</accession>
<reference evidence="1 2" key="1">
    <citation type="submission" date="2022-04" db="EMBL/GenBank/DDBJ databases">
        <title>Positive selection, recombination, and allopatry shape intraspecific diversity of widespread and dominant cyanobacteria.</title>
        <authorList>
            <person name="Wei J."/>
            <person name="Shu W."/>
            <person name="Hu C."/>
        </authorList>
    </citation>
    <scope>NUCLEOTIDE SEQUENCE [LARGE SCALE GENOMIC DNA]</scope>
    <source>
        <strain evidence="1 2">GB2-A5</strain>
    </source>
</reference>
<evidence type="ECO:0000313" key="1">
    <source>
        <dbReference type="EMBL" id="MEP0865837.1"/>
    </source>
</evidence>
<gene>
    <name evidence="1" type="ORF">NDI37_15310</name>
</gene>
<dbReference type="RefSeq" id="WP_190420815.1">
    <property type="nucleotide sequence ID" value="NZ_JAMPKK010000033.1"/>
</dbReference>
<organism evidence="1 2">
    <name type="scientific">Funiculus sociatus GB2-A5</name>
    <dbReference type="NCBI Taxonomy" id="2933946"/>
    <lineage>
        <taxon>Bacteria</taxon>
        <taxon>Bacillati</taxon>
        <taxon>Cyanobacteriota</taxon>
        <taxon>Cyanophyceae</taxon>
        <taxon>Coleofasciculales</taxon>
        <taxon>Coleofasciculaceae</taxon>
        <taxon>Funiculus</taxon>
    </lineage>
</organism>
<keyword evidence="2" id="KW-1185">Reference proteome</keyword>
<dbReference type="EMBL" id="JAMPKK010000033">
    <property type="protein sequence ID" value="MEP0865837.1"/>
    <property type="molecule type" value="Genomic_DNA"/>
</dbReference>
<comment type="caution">
    <text evidence="1">The sequence shown here is derived from an EMBL/GenBank/DDBJ whole genome shotgun (WGS) entry which is preliminary data.</text>
</comment>
<evidence type="ECO:0000313" key="2">
    <source>
        <dbReference type="Proteomes" id="UP001442494"/>
    </source>
</evidence>
<protein>
    <submittedName>
        <fullName evidence="1">Uncharacterized protein</fullName>
    </submittedName>
</protein>